<dbReference type="GO" id="GO:0016791">
    <property type="term" value="F:phosphatase activity"/>
    <property type="evidence" value="ECO:0007669"/>
    <property type="project" value="TreeGrafter"/>
</dbReference>
<dbReference type="SMART" id="SM00855">
    <property type="entry name" value="PGAM"/>
    <property type="match status" value="1"/>
</dbReference>
<sequence length="256" mass="27371">MPGQSVTVPYSAAAEPAPAWHLPLPTQVTAVRHGQSTANAAFAEAALTGALSVPITDRDADLPLTHLGAAQAAAVGRRLACDPPQVVFCSPYLRTRQTLAGIAGALADTGAPAPVLRFDERLRDRETGAWEMLTTAALRRRYPEEMARRDHVGPFYFRPPGGENFPDVALRVRSLLRDALPAAAGRHLLIVAHDAVVLMLRMIFDGLDEPALNRIVDAGGAIGNCTVTRWTADGARLRLADYNDAVHLRHLAAVSG</sequence>
<organism evidence="1 2">
    <name type="scientific">Actinocrinis puniceicyclus</name>
    <dbReference type="NCBI Taxonomy" id="977794"/>
    <lineage>
        <taxon>Bacteria</taxon>
        <taxon>Bacillati</taxon>
        <taxon>Actinomycetota</taxon>
        <taxon>Actinomycetes</taxon>
        <taxon>Catenulisporales</taxon>
        <taxon>Actinospicaceae</taxon>
        <taxon>Actinocrinis</taxon>
    </lineage>
</organism>
<dbReference type="Gene3D" id="3.40.50.1240">
    <property type="entry name" value="Phosphoglycerate mutase-like"/>
    <property type="match status" value="1"/>
</dbReference>
<dbReference type="EMBL" id="JAGSXH010000193">
    <property type="protein sequence ID" value="MBS2966777.1"/>
    <property type="molecule type" value="Genomic_DNA"/>
</dbReference>
<protein>
    <submittedName>
        <fullName evidence="1">Histidine phosphatase family protein</fullName>
    </submittedName>
</protein>
<proteinExistence type="predicted"/>
<evidence type="ECO:0000313" key="2">
    <source>
        <dbReference type="Proteomes" id="UP000677913"/>
    </source>
</evidence>
<dbReference type="PANTHER" id="PTHR48100">
    <property type="entry name" value="BROAD-SPECIFICITY PHOSPHATASE YOR283W-RELATED"/>
    <property type="match status" value="1"/>
</dbReference>
<dbReference type="GO" id="GO:0005737">
    <property type="term" value="C:cytoplasm"/>
    <property type="evidence" value="ECO:0007669"/>
    <property type="project" value="TreeGrafter"/>
</dbReference>
<dbReference type="Proteomes" id="UP000677913">
    <property type="component" value="Unassembled WGS sequence"/>
</dbReference>
<evidence type="ECO:0000313" key="1">
    <source>
        <dbReference type="EMBL" id="MBS2966777.1"/>
    </source>
</evidence>
<dbReference type="PANTHER" id="PTHR48100:SF1">
    <property type="entry name" value="HISTIDINE PHOSPHATASE FAMILY PROTEIN-RELATED"/>
    <property type="match status" value="1"/>
</dbReference>
<dbReference type="AlphaFoldDB" id="A0A8J7WUN1"/>
<dbReference type="InterPro" id="IPR050275">
    <property type="entry name" value="PGM_Phosphatase"/>
</dbReference>
<reference evidence="1" key="1">
    <citation type="submission" date="2021-04" db="EMBL/GenBank/DDBJ databases">
        <title>Genome based classification of Actinospica acidithermotolerans sp. nov., an actinobacterium isolated from an Indonesian hot spring.</title>
        <authorList>
            <person name="Kusuma A.B."/>
            <person name="Putra K.E."/>
            <person name="Nafisah S."/>
            <person name="Loh J."/>
            <person name="Nouioui I."/>
            <person name="Goodfellow M."/>
        </authorList>
    </citation>
    <scope>NUCLEOTIDE SEQUENCE</scope>
    <source>
        <strain evidence="1">DSM 45618</strain>
    </source>
</reference>
<dbReference type="InterPro" id="IPR013078">
    <property type="entry name" value="His_Pase_superF_clade-1"/>
</dbReference>
<keyword evidence="2" id="KW-1185">Reference proteome</keyword>
<comment type="caution">
    <text evidence="1">The sequence shown here is derived from an EMBL/GenBank/DDBJ whole genome shotgun (WGS) entry which is preliminary data.</text>
</comment>
<dbReference type="SUPFAM" id="SSF53254">
    <property type="entry name" value="Phosphoglycerate mutase-like"/>
    <property type="match status" value="1"/>
</dbReference>
<dbReference type="RefSeq" id="WP_211472177.1">
    <property type="nucleotide sequence ID" value="NZ_JAGSXH010000193.1"/>
</dbReference>
<gene>
    <name evidence="1" type="ORF">KGA66_27320</name>
</gene>
<name>A0A8J7WUN1_9ACTN</name>
<accession>A0A8J7WUN1</accession>
<dbReference type="Pfam" id="PF00300">
    <property type="entry name" value="His_Phos_1"/>
    <property type="match status" value="1"/>
</dbReference>
<dbReference type="CDD" id="cd07067">
    <property type="entry name" value="HP_PGM_like"/>
    <property type="match status" value="1"/>
</dbReference>
<dbReference type="InterPro" id="IPR029033">
    <property type="entry name" value="His_PPase_superfam"/>
</dbReference>